<keyword evidence="3" id="KW-1185">Reference proteome</keyword>
<feature type="compositionally biased region" description="Polar residues" evidence="1">
    <location>
        <begin position="143"/>
        <end position="158"/>
    </location>
</feature>
<organism evidence="2 3">
    <name type="scientific">Colletotrichum kahawae</name>
    <name type="common">Coffee berry disease fungus</name>
    <dbReference type="NCBI Taxonomy" id="34407"/>
    <lineage>
        <taxon>Eukaryota</taxon>
        <taxon>Fungi</taxon>
        <taxon>Dikarya</taxon>
        <taxon>Ascomycota</taxon>
        <taxon>Pezizomycotina</taxon>
        <taxon>Sordariomycetes</taxon>
        <taxon>Hypocreomycetidae</taxon>
        <taxon>Glomerellales</taxon>
        <taxon>Glomerellaceae</taxon>
        <taxon>Colletotrichum</taxon>
        <taxon>Colletotrichum gloeosporioides species complex</taxon>
    </lineage>
</organism>
<evidence type="ECO:0000313" key="2">
    <source>
        <dbReference type="EMBL" id="KAK2742221.1"/>
    </source>
</evidence>
<evidence type="ECO:0000256" key="1">
    <source>
        <dbReference type="SAM" id="MobiDB-lite"/>
    </source>
</evidence>
<sequence>MPTQGETDWSDGYDDLSAGWKEEKMCVGRRVQRPKVHVFSAATVEDPGLQTAGRRLGTTVRQTVCECFSSGLGAFRACGWHLDPPPVPSLLASSRLSSVCVFAEEIMCCQGLRGDRRRGRRTGAEVIYACATWGASHHRRRTSATIAHQPASQQQASKADSEQRTARKLQWNHRPAIQSTAAQRSRADTAGLDRV</sequence>
<accession>A0AAE0D2T0</accession>
<proteinExistence type="predicted"/>
<comment type="caution">
    <text evidence="2">The sequence shown here is derived from an EMBL/GenBank/DDBJ whole genome shotgun (WGS) entry which is preliminary data.</text>
</comment>
<dbReference type="Proteomes" id="UP001281614">
    <property type="component" value="Unassembled WGS sequence"/>
</dbReference>
<evidence type="ECO:0000313" key="3">
    <source>
        <dbReference type="Proteomes" id="UP001281614"/>
    </source>
</evidence>
<name>A0AAE0D2T0_COLKA</name>
<reference evidence="2" key="1">
    <citation type="submission" date="2023-02" db="EMBL/GenBank/DDBJ databases">
        <title>Colletotrichum kahawae CIFC_Que2 genome sequencing and assembly.</title>
        <authorList>
            <person name="Baroncelli R."/>
        </authorList>
    </citation>
    <scope>NUCLEOTIDE SEQUENCE</scope>
    <source>
        <strain evidence="2">CIFC_Que2</strain>
    </source>
</reference>
<gene>
    <name evidence="2" type="ORF">CKAH01_01648</name>
</gene>
<feature type="region of interest" description="Disordered" evidence="1">
    <location>
        <begin position="141"/>
        <end position="195"/>
    </location>
</feature>
<feature type="compositionally biased region" description="Basic and acidic residues" evidence="1">
    <location>
        <begin position="185"/>
        <end position="195"/>
    </location>
</feature>
<dbReference type="AlphaFoldDB" id="A0AAE0D2T0"/>
<dbReference type="EMBL" id="VYYT01000333">
    <property type="protein sequence ID" value="KAK2742221.1"/>
    <property type="molecule type" value="Genomic_DNA"/>
</dbReference>
<protein>
    <submittedName>
        <fullName evidence="2">Uncharacterized protein</fullName>
    </submittedName>
</protein>